<comment type="caution">
    <text evidence="1">The sequence shown here is derived from an EMBL/GenBank/DDBJ whole genome shotgun (WGS) entry which is preliminary data.</text>
</comment>
<gene>
    <name evidence="1" type="ORF">CHR55_25830</name>
</gene>
<evidence type="ECO:0000313" key="1">
    <source>
        <dbReference type="EMBL" id="PCK24413.1"/>
    </source>
</evidence>
<sequence>MAAVETSQSSDAAPAIELSLAATADKQCAQIGCKLTTNGESAIVRAAIKGIPFGTITIHTESGPIHTESLSNTGTGGGAFVAAVGSAASFRPCSMTLPDARSP</sequence>
<reference evidence="1 2" key="1">
    <citation type="submission" date="2017-07" db="EMBL/GenBank/DDBJ databases">
        <title>Draft sequence of Rhodococcus enclensis 23b-28.</title>
        <authorList>
            <person name="Besaury L."/>
            <person name="Sancelme M."/>
            <person name="Amato P."/>
            <person name="Lallement A."/>
            <person name="Delort A.-M."/>
        </authorList>
    </citation>
    <scope>NUCLEOTIDE SEQUENCE [LARGE SCALE GENOMIC DNA]</scope>
    <source>
        <strain evidence="1 2">23b-28</strain>
    </source>
</reference>
<accession>A0A2A5J4G6</accession>
<dbReference type="Proteomes" id="UP000230886">
    <property type="component" value="Unassembled WGS sequence"/>
</dbReference>
<dbReference type="EMBL" id="NOVD01000030">
    <property type="protein sequence ID" value="PCK24413.1"/>
    <property type="molecule type" value="Genomic_DNA"/>
</dbReference>
<evidence type="ECO:0000313" key="2">
    <source>
        <dbReference type="Proteomes" id="UP000230886"/>
    </source>
</evidence>
<proteinExistence type="predicted"/>
<organism evidence="1 2">
    <name type="scientific">Rhodococcus qingshengii</name>
    <dbReference type="NCBI Taxonomy" id="334542"/>
    <lineage>
        <taxon>Bacteria</taxon>
        <taxon>Bacillati</taxon>
        <taxon>Actinomycetota</taxon>
        <taxon>Actinomycetes</taxon>
        <taxon>Mycobacteriales</taxon>
        <taxon>Nocardiaceae</taxon>
        <taxon>Rhodococcus</taxon>
        <taxon>Rhodococcus erythropolis group</taxon>
    </lineage>
</organism>
<dbReference type="AlphaFoldDB" id="A0A2A5J4G6"/>
<name>A0A2A5J4G6_RHOSG</name>
<protein>
    <submittedName>
        <fullName evidence="1">Uncharacterized protein</fullName>
    </submittedName>
</protein>